<evidence type="ECO:0000313" key="7">
    <source>
        <dbReference type="Proteomes" id="UP001499967"/>
    </source>
</evidence>
<dbReference type="EMBL" id="BAAAHP010000075">
    <property type="protein sequence ID" value="GAA0935033.1"/>
    <property type="molecule type" value="Genomic_DNA"/>
</dbReference>
<dbReference type="Proteomes" id="UP001499967">
    <property type="component" value="Unassembled WGS sequence"/>
</dbReference>
<comment type="caution">
    <text evidence="6">The sequence shown here is derived from an EMBL/GenBank/DDBJ whole genome shotgun (WGS) entry which is preliminary data.</text>
</comment>
<evidence type="ECO:0000259" key="5">
    <source>
        <dbReference type="PROSITE" id="PS50893"/>
    </source>
</evidence>
<keyword evidence="2" id="KW-0813">Transport</keyword>
<keyword evidence="4 6" id="KW-0067">ATP-binding</keyword>
<accession>A0ABN1PY23</accession>
<dbReference type="Pfam" id="PF08352">
    <property type="entry name" value="oligo_HPY"/>
    <property type="match status" value="1"/>
</dbReference>
<feature type="domain" description="ABC transporter" evidence="5">
    <location>
        <begin position="17"/>
        <end position="267"/>
    </location>
</feature>
<dbReference type="Pfam" id="PF00005">
    <property type="entry name" value="ABC_tran"/>
    <property type="match status" value="1"/>
</dbReference>
<dbReference type="Gene3D" id="3.40.50.300">
    <property type="entry name" value="P-loop containing nucleotide triphosphate hydrolases"/>
    <property type="match status" value="1"/>
</dbReference>
<dbReference type="SMART" id="SM00382">
    <property type="entry name" value="AAA"/>
    <property type="match status" value="1"/>
</dbReference>
<dbReference type="PANTHER" id="PTHR43776:SF7">
    <property type="entry name" value="D,D-DIPEPTIDE TRANSPORT ATP-BINDING PROTEIN DDPF-RELATED"/>
    <property type="match status" value="1"/>
</dbReference>
<gene>
    <name evidence="6" type="ORF">GCM10009559_26190</name>
</gene>
<dbReference type="GO" id="GO:0005524">
    <property type="term" value="F:ATP binding"/>
    <property type="evidence" value="ECO:0007669"/>
    <property type="project" value="UniProtKB-KW"/>
</dbReference>
<dbReference type="CDD" id="cd03257">
    <property type="entry name" value="ABC_NikE_OppD_transporters"/>
    <property type="match status" value="1"/>
</dbReference>
<dbReference type="InterPro" id="IPR003593">
    <property type="entry name" value="AAA+_ATPase"/>
</dbReference>
<evidence type="ECO:0000256" key="1">
    <source>
        <dbReference type="ARBA" id="ARBA00005417"/>
    </source>
</evidence>
<proteinExistence type="inferred from homology"/>
<sequence length="343" mass="37249">MRAVLAPEPVTDDDVVVKARGLHRSFPVGRRLPGRRRERVHAVDGVDVTIPRGRTVGVIGESGSGKTTLGRAIARLTTVDSGAIEIAGRDVAKVRGRELKQLRRSVQVVFQDPFSALDPTKTIAHALFEPILVHGLRGGRRPADIAAELLTRVGLHPSLAPRYPAELSGGQRQRVCIARALALGPEILIADEPTSALDLSTRSEILNLLVSLQEETGLSILLISHDVATIRHLSHEVLVMYMGRVVESGPAAEVMTDPRHPYTEALLSAAPIPDPQRQRLRQRIVLHGEMPSPVHPPQGCNFSTRCPLVVDACRTMDPPLVSVAGARQVACIRRDGEGRHVDR</sequence>
<dbReference type="NCBIfam" id="TIGR01727">
    <property type="entry name" value="oligo_HPY"/>
    <property type="match status" value="1"/>
</dbReference>
<dbReference type="PANTHER" id="PTHR43776">
    <property type="entry name" value="TRANSPORT ATP-BINDING PROTEIN"/>
    <property type="match status" value="1"/>
</dbReference>
<evidence type="ECO:0000313" key="6">
    <source>
        <dbReference type="EMBL" id="GAA0935033.1"/>
    </source>
</evidence>
<dbReference type="PROSITE" id="PS50893">
    <property type="entry name" value="ABC_TRANSPORTER_2"/>
    <property type="match status" value="1"/>
</dbReference>
<protein>
    <submittedName>
        <fullName evidence="6">Dipeptide ABC transporter ATP-binding protein</fullName>
    </submittedName>
</protein>
<dbReference type="SUPFAM" id="SSF52540">
    <property type="entry name" value="P-loop containing nucleoside triphosphate hydrolases"/>
    <property type="match status" value="1"/>
</dbReference>
<dbReference type="RefSeq" id="WP_343941612.1">
    <property type="nucleotide sequence ID" value="NZ_BAAAHP010000075.1"/>
</dbReference>
<dbReference type="InterPro" id="IPR027417">
    <property type="entry name" value="P-loop_NTPase"/>
</dbReference>
<dbReference type="PROSITE" id="PS00211">
    <property type="entry name" value="ABC_TRANSPORTER_1"/>
    <property type="match status" value="1"/>
</dbReference>
<dbReference type="InterPro" id="IPR003439">
    <property type="entry name" value="ABC_transporter-like_ATP-bd"/>
</dbReference>
<dbReference type="InterPro" id="IPR013563">
    <property type="entry name" value="Oligopep_ABC_C"/>
</dbReference>
<dbReference type="InterPro" id="IPR050319">
    <property type="entry name" value="ABC_transp_ATP-bind"/>
</dbReference>
<organism evidence="6 7">
    <name type="scientific">Pseudonocardia zijingensis</name>
    <dbReference type="NCBI Taxonomy" id="153376"/>
    <lineage>
        <taxon>Bacteria</taxon>
        <taxon>Bacillati</taxon>
        <taxon>Actinomycetota</taxon>
        <taxon>Actinomycetes</taxon>
        <taxon>Pseudonocardiales</taxon>
        <taxon>Pseudonocardiaceae</taxon>
        <taxon>Pseudonocardia</taxon>
    </lineage>
</organism>
<comment type="similarity">
    <text evidence="1">Belongs to the ABC transporter superfamily.</text>
</comment>
<keyword evidence="3" id="KW-0547">Nucleotide-binding</keyword>
<evidence type="ECO:0000256" key="3">
    <source>
        <dbReference type="ARBA" id="ARBA00022741"/>
    </source>
</evidence>
<reference evidence="6 7" key="1">
    <citation type="journal article" date="2019" name="Int. J. Syst. Evol. Microbiol.">
        <title>The Global Catalogue of Microorganisms (GCM) 10K type strain sequencing project: providing services to taxonomists for standard genome sequencing and annotation.</title>
        <authorList>
            <consortium name="The Broad Institute Genomics Platform"/>
            <consortium name="The Broad Institute Genome Sequencing Center for Infectious Disease"/>
            <person name="Wu L."/>
            <person name="Ma J."/>
        </authorList>
    </citation>
    <scope>NUCLEOTIDE SEQUENCE [LARGE SCALE GENOMIC DNA]</scope>
    <source>
        <strain evidence="6 7">JCM 11117</strain>
    </source>
</reference>
<keyword evidence="7" id="KW-1185">Reference proteome</keyword>
<evidence type="ECO:0000256" key="4">
    <source>
        <dbReference type="ARBA" id="ARBA00022840"/>
    </source>
</evidence>
<name>A0ABN1PY23_9PSEU</name>
<dbReference type="InterPro" id="IPR017871">
    <property type="entry name" value="ABC_transporter-like_CS"/>
</dbReference>
<evidence type="ECO:0000256" key="2">
    <source>
        <dbReference type="ARBA" id="ARBA00022448"/>
    </source>
</evidence>